<feature type="compositionally biased region" description="Polar residues" evidence="1">
    <location>
        <begin position="448"/>
        <end position="468"/>
    </location>
</feature>
<feature type="region of interest" description="Disordered" evidence="1">
    <location>
        <begin position="99"/>
        <end position="188"/>
    </location>
</feature>
<dbReference type="EMBL" id="KV426465">
    <property type="protein sequence ID" value="KZV80600.1"/>
    <property type="molecule type" value="Genomic_DNA"/>
</dbReference>
<evidence type="ECO:0000256" key="1">
    <source>
        <dbReference type="SAM" id="MobiDB-lite"/>
    </source>
</evidence>
<keyword evidence="3" id="KW-1185">Reference proteome</keyword>
<feature type="compositionally biased region" description="Low complexity" evidence="1">
    <location>
        <begin position="278"/>
        <end position="301"/>
    </location>
</feature>
<accession>A0A165BGL2</accession>
<feature type="compositionally biased region" description="Low complexity" evidence="1">
    <location>
        <begin position="141"/>
        <end position="151"/>
    </location>
</feature>
<evidence type="ECO:0000313" key="3">
    <source>
        <dbReference type="Proteomes" id="UP000077266"/>
    </source>
</evidence>
<dbReference type="AlphaFoldDB" id="A0A165BGL2"/>
<dbReference type="OrthoDB" id="10691280at2759"/>
<feature type="compositionally biased region" description="Pro residues" evidence="1">
    <location>
        <begin position="411"/>
        <end position="425"/>
    </location>
</feature>
<dbReference type="Proteomes" id="UP000077266">
    <property type="component" value="Unassembled WGS sequence"/>
</dbReference>
<feature type="compositionally biased region" description="Basic and acidic residues" evidence="1">
    <location>
        <begin position="107"/>
        <end position="121"/>
    </location>
</feature>
<protein>
    <submittedName>
        <fullName evidence="2">Uncharacterized protein</fullName>
    </submittedName>
</protein>
<sequence length="527" mass="56657">MPVIFPTTWEDASPVESSLLASSEPQHGPPTPYFERLKQIHIGLSMVPEILGPASRETSPAAEARIEKLRDAIVADINFSRVGRFGDYPRLLSTRCKGPFQHGWGPSDKDEVTSRPSKPREWSPLPADDDEAREWERQKLAKAQVAAASTASNLSRTNSFARSSPRTSRSTPKEVKRSPVRPTPRYATQHLEHEIIDESIKPDTSGALGIVTPPLSSGDEGDPIQRAAPRLASLAGSQPEPELADILNEAFEPLATSTQLDADPLPPSPRASVLRANLSSSQPSASPSPRKSSLRSFSSQPNVSTPPKKIDALSPTRSSKRAMHDSTPSTPARKKAKTDMPITPVSVEPRASSSRRPRDESPTPTARHRQSSPSPTLDEARRRQLATLPTFMELASASARKKKLARRTAQPPTPTPAPAPAPVPSKPVRRASSSLSFDAPTPSPPTHDQPSNSNTNSLGMGIGFSSSPAGYGQQALADMAPSQFVHDDDLLGLGMSQGDMELPSSSLGVEAGVAGVGRFLERDVWKY</sequence>
<feature type="compositionally biased region" description="Polar residues" evidence="1">
    <location>
        <begin position="152"/>
        <end position="161"/>
    </location>
</feature>
<gene>
    <name evidence="2" type="ORF">EXIGLDRAFT_409549</name>
</gene>
<dbReference type="InParanoid" id="A0A165BGL2"/>
<name>A0A165BGL2_EXIGL</name>
<evidence type="ECO:0000313" key="2">
    <source>
        <dbReference type="EMBL" id="KZV80600.1"/>
    </source>
</evidence>
<feature type="region of interest" description="Disordered" evidence="1">
    <location>
        <begin position="201"/>
        <end position="471"/>
    </location>
</feature>
<proteinExistence type="predicted"/>
<reference evidence="2 3" key="1">
    <citation type="journal article" date="2016" name="Mol. Biol. Evol.">
        <title>Comparative Genomics of Early-Diverging Mushroom-Forming Fungi Provides Insights into the Origins of Lignocellulose Decay Capabilities.</title>
        <authorList>
            <person name="Nagy L.G."/>
            <person name="Riley R."/>
            <person name="Tritt A."/>
            <person name="Adam C."/>
            <person name="Daum C."/>
            <person name="Floudas D."/>
            <person name="Sun H."/>
            <person name="Yadav J.S."/>
            <person name="Pangilinan J."/>
            <person name="Larsson K.H."/>
            <person name="Matsuura K."/>
            <person name="Barry K."/>
            <person name="Labutti K."/>
            <person name="Kuo R."/>
            <person name="Ohm R.A."/>
            <person name="Bhattacharya S.S."/>
            <person name="Shirouzu T."/>
            <person name="Yoshinaga Y."/>
            <person name="Martin F.M."/>
            <person name="Grigoriev I.V."/>
            <person name="Hibbett D.S."/>
        </authorList>
    </citation>
    <scope>NUCLEOTIDE SEQUENCE [LARGE SCALE GENOMIC DNA]</scope>
    <source>
        <strain evidence="2 3">HHB12029</strain>
    </source>
</reference>
<organism evidence="2 3">
    <name type="scientific">Exidia glandulosa HHB12029</name>
    <dbReference type="NCBI Taxonomy" id="1314781"/>
    <lineage>
        <taxon>Eukaryota</taxon>
        <taxon>Fungi</taxon>
        <taxon>Dikarya</taxon>
        <taxon>Basidiomycota</taxon>
        <taxon>Agaricomycotina</taxon>
        <taxon>Agaricomycetes</taxon>
        <taxon>Auriculariales</taxon>
        <taxon>Exidiaceae</taxon>
        <taxon>Exidia</taxon>
    </lineage>
</organism>